<gene>
    <name evidence="4" type="ORF">VFH_II026040</name>
</gene>
<dbReference type="InterPro" id="IPR036236">
    <property type="entry name" value="Znf_C2H2_sf"/>
</dbReference>
<sequence length="430" mass="48496">MEDDQEVIKHVCRICCKSFPCGRSLGGHMRSHDHVKTNDHHHDIDDDDDDDEDDDDDDGDDESFVVVSASTTVKKEEGCSEGYYGLRENPKKTWRVLNDSTSDDQEEIFDVVLDKLCKECGRGFQSRKALFGHMKCHSNSKNNGFELDEQESHTDAAAVLPSRKRRSKRRLKTRYVNGNSCSSSVVNFAANSVSEKEEHEQEEVAMSLMMLSRDVRSWCGLNSIAESSDNDDNKLKSLEIFDDESKGNDGLKMKKTRDSVIENGKDKKKNKNKVKIEVDSDSAFEVNVRSKPGTKVSSEAEIGAKKSCKRGKFECVTCNRSFRSYQALGGHRAGHKRSKGCFASKIDLNSENENNAELEMEMEMEVDIKINVPVEDIVEEVPEIRNFLDLNLPADASIAYERNGPSEIYTPWWLDGSNFKQESMVGLLSN</sequence>
<feature type="region of interest" description="Disordered" evidence="2">
    <location>
        <begin position="35"/>
        <end position="67"/>
    </location>
</feature>
<dbReference type="EMBL" id="OX451737">
    <property type="protein sequence ID" value="CAI8596254.1"/>
    <property type="molecule type" value="Genomic_DNA"/>
</dbReference>
<dbReference type="PANTHER" id="PTHR46869:SF6">
    <property type="entry name" value="C2H2-TYPE DOMAIN-CONTAINING PROTEIN"/>
    <property type="match status" value="1"/>
</dbReference>
<feature type="domain" description="C2H2-type" evidence="3">
    <location>
        <begin position="115"/>
        <end position="142"/>
    </location>
</feature>
<feature type="compositionally biased region" description="Basic and acidic residues" evidence="2">
    <location>
        <begin position="35"/>
        <end position="44"/>
    </location>
</feature>
<accession>A0AAV0ZEZ2</accession>
<dbReference type="SUPFAM" id="SSF57667">
    <property type="entry name" value="beta-beta-alpha zinc fingers"/>
    <property type="match status" value="1"/>
</dbReference>
<feature type="domain" description="C2H2-type" evidence="3">
    <location>
        <begin position="313"/>
        <end position="340"/>
    </location>
</feature>
<dbReference type="Pfam" id="PF13912">
    <property type="entry name" value="zf-C2H2_6"/>
    <property type="match status" value="3"/>
</dbReference>
<dbReference type="PANTHER" id="PTHR46869">
    <property type="entry name" value="C2H2-LIKE ZINC FINGER PROTEIN"/>
    <property type="match status" value="1"/>
</dbReference>
<proteinExistence type="predicted"/>
<keyword evidence="1" id="KW-0863">Zinc-finger</keyword>
<dbReference type="GO" id="GO:0008270">
    <property type="term" value="F:zinc ion binding"/>
    <property type="evidence" value="ECO:0007669"/>
    <property type="project" value="UniProtKB-KW"/>
</dbReference>
<feature type="compositionally biased region" description="Acidic residues" evidence="2">
    <location>
        <begin position="45"/>
        <end position="63"/>
    </location>
</feature>
<evidence type="ECO:0000256" key="2">
    <source>
        <dbReference type="SAM" id="MobiDB-lite"/>
    </source>
</evidence>
<evidence type="ECO:0000259" key="3">
    <source>
        <dbReference type="PROSITE" id="PS50157"/>
    </source>
</evidence>
<dbReference type="AlphaFoldDB" id="A0AAV0ZEZ2"/>
<name>A0AAV0ZEZ2_VICFA</name>
<evidence type="ECO:0000313" key="5">
    <source>
        <dbReference type="Proteomes" id="UP001157006"/>
    </source>
</evidence>
<dbReference type="PROSITE" id="PS00028">
    <property type="entry name" value="ZINC_FINGER_C2H2_1"/>
    <property type="match status" value="3"/>
</dbReference>
<keyword evidence="1" id="KW-0479">Metal-binding</keyword>
<dbReference type="PROSITE" id="PS50157">
    <property type="entry name" value="ZINC_FINGER_C2H2_2"/>
    <property type="match status" value="3"/>
</dbReference>
<dbReference type="SMART" id="SM00355">
    <property type="entry name" value="ZnF_C2H2"/>
    <property type="match status" value="3"/>
</dbReference>
<feature type="domain" description="C2H2-type" evidence="3">
    <location>
        <begin position="10"/>
        <end position="37"/>
    </location>
</feature>
<dbReference type="Proteomes" id="UP001157006">
    <property type="component" value="Chromosome 2"/>
</dbReference>
<organism evidence="4 5">
    <name type="scientific">Vicia faba</name>
    <name type="common">Broad bean</name>
    <name type="synonym">Faba vulgaris</name>
    <dbReference type="NCBI Taxonomy" id="3906"/>
    <lineage>
        <taxon>Eukaryota</taxon>
        <taxon>Viridiplantae</taxon>
        <taxon>Streptophyta</taxon>
        <taxon>Embryophyta</taxon>
        <taxon>Tracheophyta</taxon>
        <taxon>Spermatophyta</taxon>
        <taxon>Magnoliopsida</taxon>
        <taxon>eudicotyledons</taxon>
        <taxon>Gunneridae</taxon>
        <taxon>Pentapetalae</taxon>
        <taxon>rosids</taxon>
        <taxon>fabids</taxon>
        <taxon>Fabales</taxon>
        <taxon>Fabaceae</taxon>
        <taxon>Papilionoideae</taxon>
        <taxon>50 kb inversion clade</taxon>
        <taxon>NPAAA clade</taxon>
        <taxon>Hologalegina</taxon>
        <taxon>IRL clade</taxon>
        <taxon>Fabeae</taxon>
        <taxon>Vicia</taxon>
    </lineage>
</organism>
<dbReference type="InterPro" id="IPR013087">
    <property type="entry name" value="Znf_C2H2_type"/>
</dbReference>
<keyword evidence="5" id="KW-1185">Reference proteome</keyword>
<evidence type="ECO:0000256" key="1">
    <source>
        <dbReference type="PROSITE-ProRule" id="PRU00042"/>
    </source>
</evidence>
<evidence type="ECO:0000313" key="4">
    <source>
        <dbReference type="EMBL" id="CAI8596254.1"/>
    </source>
</evidence>
<reference evidence="4 5" key="1">
    <citation type="submission" date="2023-01" db="EMBL/GenBank/DDBJ databases">
        <authorList>
            <person name="Kreplak J."/>
        </authorList>
    </citation>
    <scope>NUCLEOTIDE SEQUENCE [LARGE SCALE GENOMIC DNA]</scope>
</reference>
<protein>
    <recommendedName>
        <fullName evidence="3">C2H2-type domain-containing protein</fullName>
    </recommendedName>
</protein>
<keyword evidence="1" id="KW-0862">Zinc</keyword>